<dbReference type="Proteomes" id="UP000823388">
    <property type="component" value="Chromosome 8K"/>
</dbReference>
<accession>A0A8T0PTQ1</accession>
<evidence type="ECO:0000313" key="2">
    <source>
        <dbReference type="Proteomes" id="UP000823388"/>
    </source>
</evidence>
<keyword evidence="2" id="KW-1185">Reference proteome</keyword>
<comment type="caution">
    <text evidence="1">The sequence shown here is derived from an EMBL/GenBank/DDBJ whole genome shotgun (WGS) entry which is preliminary data.</text>
</comment>
<proteinExistence type="predicted"/>
<reference evidence="1" key="1">
    <citation type="submission" date="2020-05" db="EMBL/GenBank/DDBJ databases">
        <title>WGS assembly of Panicum virgatum.</title>
        <authorList>
            <person name="Lovell J.T."/>
            <person name="Jenkins J."/>
            <person name="Shu S."/>
            <person name="Juenger T.E."/>
            <person name="Schmutz J."/>
        </authorList>
    </citation>
    <scope>NUCLEOTIDE SEQUENCE</scope>
    <source>
        <strain evidence="1">AP13</strain>
    </source>
</reference>
<name>A0A8T0PTQ1_PANVG</name>
<protein>
    <submittedName>
        <fullName evidence="1">Uncharacterized protein</fullName>
    </submittedName>
</protein>
<gene>
    <name evidence="1" type="ORF">PVAP13_8KG370602</name>
</gene>
<sequence>MLLVGAGEVRCEPCTELFPGLDRPRCEVHEPGPGWPRQGYMKVACHDGAVATSCCDGGNVHLQEFRRVSSTVVLFRQVGAELGWPCHGAEVLRKRSTAHPGHRCPWLNPGVHRRPGCRRVQIDIEVASLNVETALSRPLDSDAGILPRAPAVELRPQVFCSCTPHGGGAHRCRRTALTLVVRYHRVARRRSLPSLCRTGGGLSQVEETVDVVSPLPQGVWRGCLSRRVAKQLPSRG</sequence>
<organism evidence="1 2">
    <name type="scientific">Panicum virgatum</name>
    <name type="common">Blackwell switchgrass</name>
    <dbReference type="NCBI Taxonomy" id="38727"/>
    <lineage>
        <taxon>Eukaryota</taxon>
        <taxon>Viridiplantae</taxon>
        <taxon>Streptophyta</taxon>
        <taxon>Embryophyta</taxon>
        <taxon>Tracheophyta</taxon>
        <taxon>Spermatophyta</taxon>
        <taxon>Magnoliopsida</taxon>
        <taxon>Liliopsida</taxon>
        <taxon>Poales</taxon>
        <taxon>Poaceae</taxon>
        <taxon>PACMAD clade</taxon>
        <taxon>Panicoideae</taxon>
        <taxon>Panicodae</taxon>
        <taxon>Paniceae</taxon>
        <taxon>Panicinae</taxon>
        <taxon>Panicum</taxon>
        <taxon>Panicum sect. Hiantes</taxon>
    </lineage>
</organism>
<dbReference type="EMBL" id="CM029051">
    <property type="protein sequence ID" value="KAG2563859.1"/>
    <property type="molecule type" value="Genomic_DNA"/>
</dbReference>
<evidence type="ECO:0000313" key="1">
    <source>
        <dbReference type="EMBL" id="KAG2563859.1"/>
    </source>
</evidence>
<dbReference type="AlphaFoldDB" id="A0A8T0PTQ1"/>